<dbReference type="InterPro" id="IPR010982">
    <property type="entry name" value="Lambda_DNA-bd_dom_sf"/>
</dbReference>
<evidence type="ECO:0000313" key="3">
    <source>
        <dbReference type="Proteomes" id="UP001296943"/>
    </source>
</evidence>
<keyword evidence="3" id="KW-1185">Reference proteome</keyword>
<name>A0ABS2N479_9BACI</name>
<organism evidence="2 3">
    <name type="scientific">Aquibacillus albus</name>
    <dbReference type="NCBI Taxonomy" id="1168171"/>
    <lineage>
        <taxon>Bacteria</taxon>
        <taxon>Bacillati</taxon>
        <taxon>Bacillota</taxon>
        <taxon>Bacilli</taxon>
        <taxon>Bacillales</taxon>
        <taxon>Bacillaceae</taxon>
        <taxon>Aquibacillus</taxon>
    </lineage>
</organism>
<dbReference type="CDD" id="cd00093">
    <property type="entry name" value="HTH_XRE"/>
    <property type="match status" value="1"/>
</dbReference>
<dbReference type="Proteomes" id="UP001296943">
    <property type="component" value="Unassembled WGS sequence"/>
</dbReference>
<accession>A0ABS2N479</accession>
<dbReference type="SMART" id="SM00530">
    <property type="entry name" value="HTH_XRE"/>
    <property type="match status" value="1"/>
</dbReference>
<dbReference type="InterPro" id="IPR001387">
    <property type="entry name" value="Cro/C1-type_HTH"/>
</dbReference>
<comment type="caution">
    <text evidence="2">The sequence shown here is derived from an EMBL/GenBank/DDBJ whole genome shotgun (WGS) entry which is preliminary data.</text>
</comment>
<dbReference type="RefSeq" id="WP_204501601.1">
    <property type="nucleotide sequence ID" value="NZ_JAFBDR010000023.1"/>
</dbReference>
<dbReference type="Pfam" id="PF01381">
    <property type="entry name" value="HTH_3"/>
    <property type="match status" value="1"/>
</dbReference>
<dbReference type="PROSITE" id="PS50943">
    <property type="entry name" value="HTH_CROC1"/>
    <property type="match status" value="1"/>
</dbReference>
<protein>
    <submittedName>
        <fullName evidence="2">Transcriptional regulator with XRE-family HTH domain</fullName>
    </submittedName>
</protein>
<sequence>MNRVNQIAIDKIRHWLDEENKSIQWLAKEIGISKSLMGHILTGERQFLPERMSQVAKVMGISVEELLSKESEEEKAYTLSLRGKADSRAAKRHLNNMLFAIEDSLRIEEMNSAKD</sequence>
<dbReference type="EMBL" id="JAFBDR010000023">
    <property type="protein sequence ID" value="MBM7572927.1"/>
    <property type="molecule type" value="Genomic_DNA"/>
</dbReference>
<proteinExistence type="predicted"/>
<dbReference type="SUPFAM" id="SSF47413">
    <property type="entry name" value="lambda repressor-like DNA-binding domains"/>
    <property type="match status" value="1"/>
</dbReference>
<gene>
    <name evidence="2" type="ORF">JOC48_003459</name>
</gene>
<feature type="domain" description="HTH cro/C1-type" evidence="1">
    <location>
        <begin position="12"/>
        <end position="66"/>
    </location>
</feature>
<reference evidence="2 3" key="1">
    <citation type="submission" date="2021-01" db="EMBL/GenBank/DDBJ databases">
        <title>Genomic Encyclopedia of Type Strains, Phase IV (KMG-IV): sequencing the most valuable type-strain genomes for metagenomic binning, comparative biology and taxonomic classification.</title>
        <authorList>
            <person name="Goeker M."/>
        </authorList>
    </citation>
    <scope>NUCLEOTIDE SEQUENCE [LARGE SCALE GENOMIC DNA]</scope>
    <source>
        <strain evidence="2 3">DSM 23711</strain>
    </source>
</reference>
<dbReference type="Gene3D" id="1.10.260.40">
    <property type="entry name" value="lambda repressor-like DNA-binding domains"/>
    <property type="match status" value="1"/>
</dbReference>
<evidence type="ECO:0000259" key="1">
    <source>
        <dbReference type="PROSITE" id="PS50943"/>
    </source>
</evidence>
<evidence type="ECO:0000313" key="2">
    <source>
        <dbReference type="EMBL" id="MBM7572927.1"/>
    </source>
</evidence>